<name>A0ABW9TLC1_AGRVI</name>
<dbReference type="PROSITE" id="PS50977">
    <property type="entry name" value="HTH_TETR_2"/>
    <property type="match status" value="1"/>
</dbReference>
<reference evidence="6" key="1">
    <citation type="submission" date="2019-11" db="EMBL/GenBank/DDBJ databases">
        <title>Whole-genome sequencing of Allorhizobium vitis.</title>
        <authorList>
            <person name="Gan H.M."/>
            <person name="Savka M.A."/>
        </authorList>
    </citation>
    <scope>NUCLEOTIDE SEQUENCE [LARGE SCALE GENOMIC DNA]</scope>
    <source>
        <strain evidence="6">T1/7</strain>
    </source>
</reference>
<dbReference type="Gene3D" id="1.10.357.10">
    <property type="entry name" value="Tetracycline Repressor, domain 2"/>
    <property type="match status" value="1"/>
</dbReference>
<keyword evidence="1" id="KW-0805">Transcription regulation</keyword>
<keyword evidence="3" id="KW-0804">Transcription</keyword>
<dbReference type="InterPro" id="IPR001647">
    <property type="entry name" value="HTH_TetR"/>
</dbReference>
<keyword evidence="2 4" id="KW-0238">DNA-binding</keyword>
<dbReference type="Pfam" id="PF13305">
    <property type="entry name" value="TetR_C_33"/>
    <property type="match status" value="1"/>
</dbReference>
<evidence type="ECO:0000256" key="3">
    <source>
        <dbReference type="ARBA" id="ARBA00023163"/>
    </source>
</evidence>
<gene>
    <name evidence="6" type="ORF">BBL17_026705</name>
</gene>
<dbReference type="PROSITE" id="PS01081">
    <property type="entry name" value="HTH_TETR_1"/>
    <property type="match status" value="1"/>
</dbReference>
<dbReference type="SUPFAM" id="SSF48498">
    <property type="entry name" value="Tetracyclin repressor-like, C-terminal domain"/>
    <property type="match status" value="1"/>
</dbReference>
<dbReference type="InterPro" id="IPR025996">
    <property type="entry name" value="MT1864/Rv1816-like_C"/>
</dbReference>
<evidence type="ECO:0000256" key="1">
    <source>
        <dbReference type="ARBA" id="ARBA00023015"/>
    </source>
</evidence>
<dbReference type="SUPFAM" id="SSF46689">
    <property type="entry name" value="Homeodomain-like"/>
    <property type="match status" value="1"/>
</dbReference>
<evidence type="ECO:0000256" key="4">
    <source>
        <dbReference type="PROSITE-ProRule" id="PRU00335"/>
    </source>
</evidence>
<dbReference type="PANTHER" id="PTHR30055">
    <property type="entry name" value="HTH-TYPE TRANSCRIPTIONAL REGULATOR RUTR"/>
    <property type="match status" value="1"/>
</dbReference>
<feature type="domain" description="HTH tetR-type" evidence="5">
    <location>
        <begin position="59"/>
        <end position="119"/>
    </location>
</feature>
<evidence type="ECO:0000256" key="2">
    <source>
        <dbReference type="ARBA" id="ARBA00023125"/>
    </source>
</evidence>
<dbReference type="Pfam" id="PF00440">
    <property type="entry name" value="TetR_N"/>
    <property type="match status" value="1"/>
</dbReference>
<dbReference type="InterPro" id="IPR023772">
    <property type="entry name" value="DNA-bd_HTH_TetR-type_CS"/>
</dbReference>
<dbReference type="InterPro" id="IPR009057">
    <property type="entry name" value="Homeodomain-like_sf"/>
</dbReference>
<dbReference type="Proteomes" id="UP000179454">
    <property type="component" value="Unassembled WGS sequence"/>
</dbReference>
<sequence>MVCCVNARSRENGERHQKTIAPRGTMKHIEDNAGSERKPLAGAAKSVPAVAADKPYHRKNLREDLLRSALELTVERDGPAFSLRELAMREKVSHTAVYRHFSDKASLFAELSSEGFRQLALYQNRTIEAPDLPPLARLEQMGATYVRFAMENVGFFRVMFDVNLAGEWEEARKGERTAFGNLVGLVRQCQSEGDIIDADPRAIATYLVLSPHGLAHFNNIGHLTHLLQTSMTLDQLATQVFRLTLAPFLTKPYSEQDVRALVNSIF</sequence>
<protein>
    <submittedName>
        <fullName evidence="6">TetR family transcriptional regulator</fullName>
    </submittedName>
</protein>
<evidence type="ECO:0000313" key="7">
    <source>
        <dbReference type="Proteomes" id="UP000179454"/>
    </source>
</evidence>
<comment type="caution">
    <text evidence="6">The sequence shown here is derived from an EMBL/GenBank/DDBJ whole genome shotgun (WGS) entry which is preliminary data.</text>
</comment>
<dbReference type="InterPro" id="IPR050109">
    <property type="entry name" value="HTH-type_TetR-like_transc_reg"/>
</dbReference>
<evidence type="ECO:0000259" key="5">
    <source>
        <dbReference type="PROSITE" id="PS50977"/>
    </source>
</evidence>
<feature type="DNA-binding region" description="H-T-H motif" evidence="4">
    <location>
        <begin position="82"/>
        <end position="101"/>
    </location>
</feature>
<dbReference type="PANTHER" id="PTHR30055:SF220">
    <property type="entry name" value="TETR-FAMILY REGULATORY PROTEIN"/>
    <property type="match status" value="1"/>
</dbReference>
<organism evidence="6 7">
    <name type="scientific">Agrobacterium vitis</name>
    <name type="common">Rhizobium vitis</name>
    <dbReference type="NCBI Taxonomy" id="373"/>
    <lineage>
        <taxon>Bacteria</taxon>
        <taxon>Pseudomonadati</taxon>
        <taxon>Pseudomonadota</taxon>
        <taxon>Alphaproteobacteria</taxon>
        <taxon>Hyphomicrobiales</taxon>
        <taxon>Rhizobiaceae</taxon>
        <taxon>Rhizobium/Agrobacterium group</taxon>
        <taxon>Agrobacterium</taxon>
    </lineage>
</organism>
<evidence type="ECO:0000313" key="6">
    <source>
        <dbReference type="EMBL" id="MUO45362.1"/>
    </source>
</evidence>
<proteinExistence type="predicted"/>
<dbReference type="EMBL" id="MBFE02000034">
    <property type="protein sequence ID" value="MUO45362.1"/>
    <property type="molecule type" value="Genomic_DNA"/>
</dbReference>
<dbReference type="InterPro" id="IPR036271">
    <property type="entry name" value="Tet_transcr_reg_TetR-rel_C_sf"/>
</dbReference>
<accession>A0ABW9TLC1</accession>
<keyword evidence="7" id="KW-1185">Reference proteome</keyword>